<evidence type="ECO:0008006" key="9">
    <source>
        <dbReference type="Google" id="ProtNLM"/>
    </source>
</evidence>
<feature type="transmembrane region" description="Helical" evidence="6">
    <location>
        <begin position="234"/>
        <end position="254"/>
    </location>
</feature>
<feature type="transmembrane region" description="Helical" evidence="6">
    <location>
        <begin position="54"/>
        <end position="73"/>
    </location>
</feature>
<dbReference type="AlphaFoldDB" id="A0A4Q0VVU6"/>
<dbReference type="GO" id="GO:0005886">
    <property type="term" value="C:plasma membrane"/>
    <property type="evidence" value="ECO:0007669"/>
    <property type="project" value="UniProtKB-SubCell"/>
</dbReference>
<feature type="transmembrane region" description="Helical" evidence="6">
    <location>
        <begin position="371"/>
        <end position="388"/>
    </location>
</feature>
<keyword evidence="3 6" id="KW-0812">Transmembrane</keyword>
<comment type="caution">
    <text evidence="7">The sequence shown here is derived from an EMBL/GenBank/DDBJ whole genome shotgun (WGS) entry which is preliminary data.</text>
</comment>
<keyword evidence="2" id="KW-1003">Cell membrane</keyword>
<dbReference type="Pfam" id="PF13440">
    <property type="entry name" value="Polysacc_synt_3"/>
    <property type="match status" value="1"/>
</dbReference>
<dbReference type="EMBL" id="QOUX01000026">
    <property type="protein sequence ID" value="RXJ02250.1"/>
    <property type="molecule type" value="Genomic_DNA"/>
</dbReference>
<feature type="transmembrane region" description="Helical" evidence="6">
    <location>
        <begin position="21"/>
        <end position="42"/>
    </location>
</feature>
<protein>
    <recommendedName>
        <fullName evidence="9">Lipopolysaccharide biosynthesis protein</fullName>
    </recommendedName>
</protein>
<feature type="transmembrane region" description="Helical" evidence="6">
    <location>
        <begin position="260"/>
        <end position="283"/>
    </location>
</feature>
<evidence type="ECO:0000256" key="2">
    <source>
        <dbReference type="ARBA" id="ARBA00022475"/>
    </source>
</evidence>
<feature type="transmembrane region" description="Helical" evidence="6">
    <location>
        <begin position="85"/>
        <end position="110"/>
    </location>
</feature>
<dbReference type="Proteomes" id="UP000290649">
    <property type="component" value="Unassembled WGS sequence"/>
</dbReference>
<dbReference type="OrthoDB" id="109075at2"/>
<evidence type="ECO:0000256" key="1">
    <source>
        <dbReference type="ARBA" id="ARBA00004651"/>
    </source>
</evidence>
<evidence type="ECO:0000256" key="3">
    <source>
        <dbReference type="ARBA" id="ARBA00022692"/>
    </source>
</evidence>
<evidence type="ECO:0000256" key="6">
    <source>
        <dbReference type="SAM" id="Phobius"/>
    </source>
</evidence>
<evidence type="ECO:0000256" key="5">
    <source>
        <dbReference type="ARBA" id="ARBA00023136"/>
    </source>
</evidence>
<proteinExistence type="predicted"/>
<sequence length="430" mass="48714">MLISFKAYVGKIFKNSGLKNIAILSSGVILAQIIALVCQPIITRLYTAEDFGVLAIVTSIVTMCIPLVTLQYQMGIVTAKDDEEANIVCALTFYLLCFMVLIMSIVLITIDNLNPRIFEQVGNWIYVSLPLLLFSGFAKIADSYNNRFEQYKLMSSIALIRSITSNFLKIFLGLFKVGFLGLIISQFVATIFGIRRQSNYIISKKSEILSSTYQEMKHVAIKYRVQPLFSMPGLFVSVCSFSILPIFITSLYSIEDAGYFFLSMTILAIPLSLVSSNVGKVFFRKATLEKEKKGDFYNTFKSTVILLIFIAIVGFSILWLIAEPLFSLVFGPEWLKSGTFVKILIPLFAIRFVVTGLMHGFIISGRQKFKLFLQLFFIIIALTIYFISQQQELPIEIFLELTNKGYFTLYLILLIVLYFTSKNNNEERGI</sequence>
<accession>A0A4Q0VVU6</accession>
<organism evidence="7 8">
    <name type="scientific">Anaerobacillus alkaliphilus</name>
    <dbReference type="NCBI Taxonomy" id="1548597"/>
    <lineage>
        <taxon>Bacteria</taxon>
        <taxon>Bacillati</taxon>
        <taxon>Bacillota</taxon>
        <taxon>Bacilli</taxon>
        <taxon>Bacillales</taxon>
        <taxon>Bacillaceae</taxon>
        <taxon>Anaerobacillus</taxon>
    </lineage>
</organism>
<keyword evidence="5 6" id="KW-0472">Membrane</keyword>
<dbReference type="RefSeq" id="WP_129077657.1">
    <property type="nucleotide sequence ID" value="NZ_QOUX01000026.1"/>
</dbReference>
<evidence type="ECO:0000313" key="7">
    <source>
        <dbReference type="EMBL" id="RXJ02250.1"/>
    </source>
</evidence>
<feature type="transmembrane region" description="Helical" evidence="6">
    <location>
        <begin position="177"/>
        <end position="194"/>
    </location>
</feature>
<gene>
    <name evidence="7" type="ORF">DS745_07630</name>
</gene>
<evidence type="ECO:0000313" key="8">
    <source>
        <dbReference type="Proteomes" id="UP000290649"/>
    </source>
</evidence>
<dbReference type="PANTHER" id="PTHR30250:SF11">
    <property type="entry name" value="O-ANTIGEN TRANSPORTER-RELATED"/>
    <property type="match status" value="1"/>
</dbReference>
<feature type="transmembrane region" description="Helical" evidence="6">
    <location>
        <begin position="342"/>
        <end position="364"/>
    </location>
</feature>
<keyword evidence="4 6" id="KW-1133">Transmembrane helix</keyword>
<dbReference type="PANTHER" id="PTHR30250">
    <property type="entry name" value="PST FAMILY PREDICTED COLANIC ACID TRANSPORTER"/>
    <property type="match status" value="1"/>
</dbReference>
<comment type="subcellular location">
    <subcellularLocation>
        <location evidence="1">Cell membrane</location>
        <topology evidence="1">Multi-pass membrane protein</topology>
    </subcellularLocation>
</comment>
<name>A0A4Q0VVU6_9BACI</name>
<evidence type="ECO:0000256" key="4">
    <source>
        <dbReference type="ARBA" id="ARBA00022989"/>
    </source>
</evidence>
<dbReference type="InterPro" id="IPR050833">
    <property type="entry name" value="Poly_Biosynth_Transport"/>
</dbReference>
<feature type="transmembrane region" description="Helical" evidence="6">
    <location>
        <begin position="304"/>
        <end position="322"/>
    </location>
</feature>
<feature type="transmembrane region" description="Helical" evidence="6">
    <location>
        <begin position="403"/>
        <end position="420"/>
    </location>
</feature>
<reference evidence="7 8" key="1">
    <citation type="journal article" date="2019" name="Int. J. Syst. Evol. Microbiol.">
        <title>Anaerobacillus alkaliphilus sp. nov., a novel alkaliphilic and moderately halophilic bacterium.</title>
        <authorList>
            <person name="Borsodi A.K."/>
            <person name="Aszalos J.M."/>
            <person name="Bihari P."/>
            <person name="Nagy I."/>
            <person name="Schumann P."/>
            <person name="Sproer C."/>
            <person name="Kovacs A.L."/>
            <person name="Boka K."/>
            <person name="Dobosy P."/>
            <person name="Ovari M."/>
            <person name="Szili-Kovacs T."/>
            <person name="Toth E."/>
        </authorList>
    </citation>
    <scope>NUCLEOTIDE SEQUENCE [LARGE SCALE GENOMIC DNA]</scope>
    <source>
        <strain evidence="7 8">B16-10</strain>
    </source>
</reference>
<keyword evidence="8" id="KW-1185">Reference proteome</keyword>